<sequence length="198" mass="21826">MTEVKGKGNHYMVEKMSKEINTAAGETPELPVSLHQQQVIDENEALIMESFSSNNSCCSFFPCFGGQPSPNRSSGLGGSTSSPSMWERLQQTAEIENKWWAGPLQGLKKMREWSEIIAGPKWKTFIRRFNRGGKSATGSGKFQYDPLSYALNFDDGPGQNGHLDEDGYFPDFSSRFASIPKSSRSSIDLGKNGIPSLS</sequence>
<dbReference type="RefSeq" id="XP_056684444.1">
    <property type="nucleotide sequence ID" value="XM_056828466.1"/>
</dbReference>
<keyword evidence="1" id="KW-1185">Reference proteome</keyword>
<name>A0ABM3QM64_SPIOL</name>
<evidence type="ECO:0000313" key="2">
    <source>
        <dbReference type="RefSeq" id="XP_056684444.1"/>
    </source>
</evidence>
<dbReference type="PANTHER" id="PTHR47076:SF1">
    <property type="entry name" value="NHL DOMAIN PROTEIN"/>
    <property type="match status" value="1"/>
</dbReference>
<organism evidence="1 2">
    <name type="scientific">Spinacia oleracea</name>
    <name type="common">Spinach</name>
    <dbReference type="NCBI Taxonomy" id="3562"/>
    <lineage>
        <taxon>Eukaryota</taxon>
        <taxon>Viridiplantae</taxon>
        <taxon>Streptophyta</taxon>
        <taxon>Embryophyta</taxon>
        <taxon>Tracheophyta</taxon>
        <taxon>Spermatophyta</taxon>
        <taxon>Magnoliopsida</taxon>
        <taxon>eudicotyledons</taxon>
        <taxon>Gunneridae</taxon>
        <taxon>Pentapetalae</taxon>
        <taxon>Caryophyllales</taxon>
        <taxon>Chenopodiaceae</taxon>
        <taxon>Chenopodioideae</taxon>
        <taxon>Anserineae</taxon>
        <taxon>Spinacia</taxon>
    </lineage>
</organism>
<proteinExistence type="predicted"/>
<protein>
    <submittedName>
        <fullName evidence="2">Uncharacterized protein</fullName>
    </submittedName>
</protein>
<evidence type="ECO:0000313" key="1">
    <source>
        <dbReference type="Proteomes" id="UP000813463"/>
    </source>
</evidence>
<dbReference type="GeneID" id="110790131"/>
<dbReference type="PANTHER" id="PTHR47076">
    <property type="entry name" value="NHL DOMAIN PROTEIN"/>
    <property type="match status" value="1"/>
</dbReference>
<reference evidence="1" key="1">
    <citation type="journal article" date="2021" name="Nat. Commun.">
        <title>Genomic analyses provide insights into spinach domestication and the genetic basis of agronomic traits.</title>
        <authorList>
            <person name="Cai X."/>
            <person name="Sun X."/>
            <person name="Xu C."/>
            <person name="Sun H."/>
            <person name="Wang X."/>
            <person name="Ge C."/>
            <person name="Zhang Z."/>
            <person name="Wang Q."/>
            <person name="Fei Z."/>
            <person name="Jiao C."/>
            <person name="Wang Q."/>
        </authorList>
    </citation>
    <scope>NUCLEOTIDE SEQUENCE [LARGE SCALE GENOMIC DNA]</scope>
    <source>
        <strain evidence="1">cv. Varoflay</strain>
    </source>
</reference>
<dbReference type="Proteomes" id="UP000813463">
    <property type="component" value="Chromosome 5"/>
</dbReference>
<reference evidence="2" key="2">
    <citation type="submission" date="2025-08" db="UniProtKB">
        <authorList>
            <consortium name="RefSeq"/>
        </authorList>
    </citation>
    <scope>IDENTIFICATION</scope>
    <source>
        <tissue evidence="2">Leaf</tissue>
    </source>
</reference>
<gene>
    <name evidence="2" type="primary">LOC110790131</name>
</gene>
<accession>A0ABM3QM64</accession>